<reference evidence="10 11" key="1">
    <citation type="submission" date="2016-10" db="EMBL/GenBank/DDBJ databases">
        <authorList>
            <person name="de Groot N.N."/>
        </authorList>
    </citation>
    <scope>NUCLEOTIDE SEQUENCE [LARGE SCALE GENOMIC DNA]</scope>
    <source>
        <strain evidence="10 11">DSM 10495</strain>
    </source>
</reference>
<dbReference type="InterPro" id="IPR028325">
    <property type="entry name" value="VG_K_chnl"/>
</dbReference>
<protein>
    <submittedName>
        <fullName evidence="10">Voltage-gated potassium channel</fullName>
    </submittedName>
</protein>
<proteinExistence type="predicted"/>
<feature type="transmembrane region" description="Helical" evidence="8">
    <location>
        <begin position="12"/>
        <end position="31"/>
    </location>
</feature>
<dbReference type="Pfam" id="PF07885">
    <property type="entry name" value="Ion_trans_2"/>
    <property type="match status" value="1"/>
</dbReference>
<evidence type="ECO:0000256" key="4">
    <source>
        <dbReference type="ARBA" id="ARBA00022989"/>
    </source>
</evidence>
<feature type="transmembrane region" description="Helical" evidence="8">
    <location>
        <begin position="108"/>
        <end position="131"/>
    </location>
</feature>
<dbReference type="InterPro" id="IPR013099">
    <property type="entry name" value="K_chnl_dom"/>
</dbReference>
<keyword evidence="4 8" id="KW-1133">Transmembrane helix</keyword>
<evidence type="ECO:0000256" key="2">
    <source>
        <dbReference type="ARBA" id="ARBA00022448"/>
    </source>
</evidence>
<evidence type="ECO:0000313" key="11">
    <source>
        <dbReference type="Proteomes" id="UP000182652"/>
    </source>
</evidence>
<keyword evidence="6 8" id="KW-0472">Membrane</keyword>
<evidence type="ECO:0000313" key="10">
    <source>
        <dbReference type="EMBL" id="SEC22349.1"/>
    </source>
</evidence>
<dbReference type="SUPFAM" id="SSF81324">
    <property type="entry name" value="Voltage-gated potassium channels"/>
    <property type="match status" value="1"/>
</dbReference>
<keyword evidence="2" id="KW-0813">Transport</keyword>
<dbReference type="EMBL" id="FNSN01000003">
    <property type="protein sequence ID" value="SEC22349.1"/>
    <property type="molecule type" value="Genomic_DNA"/>
</dbReference>
<dbReference type="Gene3D" id="1.10.287.70">
    <property type="match status" value="1"/>
</dbReference>
<evidence type="ECO:0000256" key="3">
    <source>
        <dbReference type="ARBA" id="ARBA00022692"/>
    </source>
</evidence>
<keyword evidence="5" id="KW-0406">Ion transport</keyword>
<dbReference type="Gene3D" id="1.20.120.350">
    <property type="entry name" value="Voltage-gated potassium channels. Chain C"/>
    <property type="match status" value="1"/>
</dbReference>
<feature type="transmembrane region" description="Helical" evidence="8">
    <location>
        <begin position="43"/>
        <end position="62"/>
    </location>
</feature>
<dbReference type="GO" id="GO:0001508">
    <property type="term" value="P:action potential"/>
    <property type="evidence" value="ECO:0007669"/>
    <property type="project" value="TreeGrafter"/>
</dbReference>
<organism evidence="10 11">
    <name type="scientific">Arthrobacter woluwensis</name>
    <dbReference type="NCBI Taxonomy" id="156980"/>
    <lineage>
        <taxon>Bacteria</taxon>
        <taxon>Bacillati</taxon>
        <taxon>Actinomycetota</taxon>
        <taxon>Actinomycetes</taxon>
        <taxon>Micrococcales</taxon>
        <taxon>Micrococcaceae</taxon>
        <taxon>Arthrobacter</taxon>
    </lineage>
</organism>
<evidence type="ECO:0000256" key="8">
    <source>
        <dbReference type="SAM" id="Phobius"/>
    </source>
</evidence>
<accession>A0A1H4QRP1</accession>
<evidence type="ECO:0000256" key="5">
    <source>
        <dbReference type="ARBA" id="ARBA00023065"/>
    </source>
</evidence>
<evidence type="ECO:0000256" key="6">
    <source>
        <dbReference type="ARBA" id="ARBA00023136"/>
    </source>
</evidence>
<keyword evidence="3 8" id="KW-0812">Transmembrane</keyword>
<comment type="subcellular location">
    <subcellularLocation>
        <location evidence="1">Membrane</location>
        <topology evidence="1">Multi-pass membrane protein</topology>
    </subcellularLocation>
</comment>
<sequence>MTSERWRQATEWPLMAAALLFLAAYSVQVIGDVSERQAQVLELIQWITWGAFTVDYAVRLFLAPQRWRWLATHLPDLAMVVLPVLRPLRLLRLVTLLRVLYGTAGKALRGRIVTFVAVSAVFLTYCASLAVLDAEQHAEGANIVTFADAVWWSLTTISTVGYGDHYPVTVIGRAVAAALMVSGIAVLGVVTASIGSWLVERVSATATVAVEQADADLKGQLERLHTEVTRLGRLLEESQGTRKEPVVGEETR</sequence>
<evidence type="ECO:0000256" key="1">
    <source>
        <dbReference type="ARBA" id="ARBA00004141"/>
    </source>
</evidence>
<evidence type="ECO:0000259" key="9">
    <source>
        <dbReference type="Pfam" id="PF07885"/>
    </source>
</evidence>
<dbReference type="STRING" id="156980.SAMN04489745_2367"/>
<dbReference type="PANTHER" id="PTHR11537">
    <property type="entry name" value="VOLTAGE-GATED POTASSIUM CHANNEL"/>
    <property type="match status" value="1"/>
</dbReference>
<keyword evidence="11" id="KW-1185">Reference proteome</keyword>
<gene>
    <name evidence="10" type="ORF">SAMN04489745_2367</name>
</gene>
<dbReference type="Gene3D" id="1.20.5.110">
    <property type="match status" value="1"/>
</dbReference>
<keyword evidence="7 10" id="KW-0407">Ion channel</keyword>
<feature type="domain" description="Potassium channel" evidence="9">
    <location>
        <begin position="114"/>
        <end position="199"/>
    </location>
</feature>
<dbReference type="RefSeq" id="WP_066215420.1">
    <property type="nucleotide sequence ID" value="NZ_FNSN01000003.1"/>
</dbReference>
<dbReference type="Proteomes" id="UP000182652">
    <property type="component" value="Unassembled WGS sequence"/>
</dbReference>
<name>A0A1H4QRP1_9MICC</name>
<dbReference type="AlphaFoldDB" id="A0A1H4QRP1"/>
<dbReference type="GO" id="GO:0008076">
    <property type="term" value="C:voltage-gated potassium channel complex"/>
    <property type="evidence" value="ECO:0007669"/>
    <property type="project" value="InterPro"/>
</dbReference>
<feature type="transmembrane region" description="Helical" evidence="8">
    <location>
        <begin position="174"/>
        <end position="199"/>
    </location>
</feature>
<dbReference type="GO" id="GO:0005249">
    <property type="term" value="F:voltage-gated potassium channel activity"/>
    <property type="evidence" value="ECO:0007669"/>
    <property type="project" value="InterPro"/>
</dbReference>
<dbReference type="InterPro" id="IPR027359">
    <property type="entry name" value="Volt_channel_dom_sf"/>
</dbReference>
<evidence type="ECO:0000256" key="7">
    <source>
        <dbReference type="ARBA" id="ARBA00023303"/>
    </source>
</evidence>
<dbReference type="PANTHER" id="PTHR11537:SF254">
    <property type="entry name" value="POTASSIUM VOLTAGE-GATED CHANNEL PROTEIN SHAB"/>
    <property type="match status" value="1"/>
</dbReference>